<feature type="non-terminal residue" evidence="1">
    <location>
        <position position="345"/>
    </location>
</feature>
<feature type="non-terminal residue" evidence="1">
    <location>
        <position position="1"/>
    </location>
</feature>
<proteinExistence type="predicted"/>
<name>A0A0F8W6Y4_9ZZZZ</name>
<protein>
    <submittedName>
        <fullName evidence="1">Uncharacterized protein</fullName>
    </submittedName>
</protein>
<organism evidence="1">
    <name type="scientific">marine sediment metagenome</name>
    <dbReference type="NCBI Taxonomy" id="412755"/>
    <lineage>
        <taxon>unclassified sequences</taxon>
        <taxon>metagenomes</taxon>
        <taxon>ecological metagenomes</taxon>
    </lineage>
</organism>
<gene>
    <name evidence="1" type="ORF">LCGC14_3103980</name>
</gene>
<dbReference type="AlphaFoldDB" id="A0A0F8W6Y4"/>
<dbReference type="EMBL" id="LAZR01066971">
    <property type="protein sequence ID" value="KKK52532.1"/>
    <property type="molecule type" value="Genomic_DNA"/>
</dbReference>
<sequence length="345" mass="37911">DFAYPARLCFSKLGVCGITGISAILCDTDNEPLGIPVQLSKDWHNSSSGTRFDVQSWFRGMSIVTVPANSSVELVYTSVNGFWGQAPAASHAQLCLVGWGGNQLWDQASLGSWGESITYDPDINLGRSMVDDVRPMMVWNMNKDTPEKWWWTNNVGGCDFLTVFDSNGSKFYNSNMKSMYSAYCPNITDVTYAGTAANDNIKLSCRTRLLRTDDYIRAVYDLRYDVVGAVTVDANPSGNNNRIAFFQLGSDGYNNHNFEMMARGDENGLVEEWAPVKGGLSYSRTSIAGTGSVNWFSLHQANSKDTSAYGAWANRGLVVREYEGRLGGVVQSTPYFSVYGTNNGG</sequence>
<accession>A0A0F8W6Y4</accession>
<reference evidence="1" key="1">
    <citation type="journal article" date="2015" name="Nature">
        <title>Complex archaea that bridge the gap between prokaryotes and eukaryotes.</title>
        <authorList>
            <person name="Spang A."/>
            <person name="Saw J.H."/>
            <person name="Jorgensen S.L."/>
            <person name="Zaremba-Niedzwiedzka K."/>
            <person name="Martijn J."/>
            <person name="Lind A.E."/>
            <person name="van Eijk R."/>
            <person name="Schleper C."/>
            <person name="Guy L."/>
            <person name="Ettema T.J."/>
        </authorList>
    </citation>
    <scope>NUCLEOTIDE SEQUENCE</scope>
</reference>
<comment type="caution">
    <text evidence="1">The sequence shown here is derived from an EMBL/GenBank/DDBJ whole genome shotgun (WGS) entry which is preliminary data.</text>
</comment>
<evidence type="ECO:0000313" key="1">
    <source>
        <dbReference type="EMBL" id="KKK52532.1"/>
    </source>
</evidence>